<feature type="transmembrane region" description="Helical" evidence="1">
    <location>
        <begin position="281"/>
        <end position="302"/>
    </location>
</feature>
<dbReference type="Gene3D" id="2.30.30.40">
    <property type="entry name" value="SH3 Domains"/>
    <property type="match status" value="1"/>
</dbReference>
<feature type="transmembrane region" description="Helical" evidence="1">
    <location>
        <begin position="308"/>
        <end position="327"/>
    </location>
</feature>
<feature type="transmembrane region" description="Helical" evidence="1">
    <location>
        <begin position="19"/>
        <end position="36"/>
    </location>
</feature>
<dbReference type="AlphaFoldDB" id="T2STZ2"/>
<protein>
    <recommendedName>
        <fullName evidence="4">SH3 domain-containing protein</fullName>
    </recommendedName>
</protein>
<keyword evidence="1" id="KW-0472">Membrane</keyword>
<evidence type="ECO:0008006" key="4">
    <source>
        <dbReference type="Google" id="ProtNLM"/>
    </source>
</evidence>
<keyword evidence="1" id="KW-1133">Transmembrane helix</keyword>
<name>T2STZ2_HELPX</name>
<evidence type="ECO:0000313" key="3">
    <source>
        <dbReference type="Proteomes" id="UP000015834"/>
    </source>
</evidence>
<proteinExistence type="predicted"/>
<evidence type="ECO:0000256" key="1">
    <source>
        <dbReference type="SAM" id="Phobius"/>
    </source>
</evidence>
<dbReference type="EMBL" id="ASYU01000249">
    <property type="protein sequence ID" value="EQD95730.1"/>
    <property type="molecule type" value="Genomic_DNA"/>
</dbReference>
<organism evidence="2 3">
    <name type="scientific">Helicobacter pylori PZ5056</name>
    <dbReference type="NCBI Taxonomy" id="1337393"/>
    <lineage>
        <taxon>Bacteria</taxon>
        <taxon>Pseudomonadati</taxon>
        <taxon>Campylobacterota</taxon>
        <taxon>Epsilonproteobacteria</taxon>
        <taxon>Campylobacterales</taxon>
        <taxon>Helicobacteraceae</taxon>
        <taxon>Helicobacter</taxon>
    </lineage>
</organism>
<gene>
    <name evidence="2" type="ORF">L933_01760</name>
</gene>
<comment type="caution">
    <text evidence="2">The sequence shown here is derived from an EMBL/GenBank/DDBJ whole genome shotgun (WGS) entry which is preliminary data.</text>
</comment>
<evidence type="ECO:0000313" key="2">
    <source>
        <dbReference type="EMBL" id="EQD95730.1"/>
    </source>
</evidence>
<dbReference type="Proteomes" id="UP000015834">
    <property type="component" value="Unassembled WGS sequence"/>
</dbReference>
<sequence>MGFLFEKSLMSFCTHSIKILKIISLILSLLVAFLVAEDAHEPEEIKAKVAYVKIPQLEDLENTPVYIGQTIGVTYDLLLFDAEFLEAKIKDGLDKTQIELLSKMPKWKKVEKELFRATYYYKIKGIKAIIPSLEVSAFSNKDKYIDYSIAPKVALQVTDLSKNPRYANVMAKDLQVVQYKTKDYDDKNNILVMELAFKEANWEDFHIKEAIKQGFDNASLNQIKAKEGSVFYYCVLPKTLQNLSFDYFSLSNRQFKTLSFSAIPTQDTTGIQSDLIPKNNFLVFSNVALLALCVFFLVLFFIFGHKLIFLGLGILCLGFVLYHLLFTQKSALLLAHKKIRILPTQNSTILGLSKDEMPIKILGSHDDYYKILTPHEQIGWVKKDEIK</sequence>
<keyword evidence="1" id="KW-0812">Transmembrane</keyword>
<dbReference type="PATRIC" id="fig|1337393.3.peg.1268"/>
<accession>T2STZ2</accession>
<reference evidence="2 3" key="1">
    <citation type="journal article" date="2013" name="Genome Announc.">
        <title>Draft Genome Sequences of Helicobacter pylori Strains Isolated from Regions of Low and High Gastric Cancer Risk in Colombia.</title>
        <authorList>
            <person name="Sheh A."/>
            <person name="Piazuelo M.B."/>
            <person name="Wilson K.T."/>
            <person name="Correa P."/>
            <person name="Fox J.G."/>
        </authorList>
    </citation>
    <scope>NUCLEOTIDE SEQUENCE [LARGE SCALE GENOMIC DNA]</scope>
    <source>
        <strain evidence="2 3">PZ5056</strain>
    </source>
</reference>